<dbReference type="GO" id="GO:0005829">
    <property type="term" value="C:cytosol"/>
    <property type="evidence" value="ECO:0007669"/>
    <property type="project" value="TreeGrafter"/>
</dbReference>
<dbReference type="RefSeq" id="WP_106122893.1">
    <property type="nucleotide sequence ID" value="NZ_PVTY01000008.1"/>
</dbReference>
<evidence type="ECO:0000256" key="4">
    <source>
        <dbReference type="ARBA" id="ARBA00022840"/>
    </source>
</evidence>
<dbReference type="GO" id="GO:0016787">
    <property type="term" value="F:hydrolase activity"/>
    <property type="evidence" value="ECO:0007669"/>
    <property type="project" value="UniProtKB-UniRule"/>
</dbReference>
<evidence type="ECO:0000256" key="1">
    <source>
        <dbReference type="ARBA" id="ARBA00022741"/>
    </source>
</evidence>
<sequence>MAVGKNVEDIQLEQDYFDNAMDVHRAKIEHRDGSYGSVATAADRRALKTGYDKLTPLGEDSAVAFARMTLEDGRTHYIGNTLISDNQEILVINWRTRVASRYYESSPEDPMSVSWKRAFDTRGNRIESLQDTLLAELREKIEKLPGKVHVDDALLNSLSSSRDGTMRDIVRTIQAAQNKILRTDKDTLLVVQGGPGTGKTAVALHRASWLLYQYQDSLRPEELMVVGPNPAFTKYIKDVLPGLGDQHVVQTSIQQMLQRDLKVRGIETDYVARLKGSAEMADVIAEGLNDRIKRPTGPLRIRRRNSASTINLLPETVTEDIESLRGEYYGIGREKLKERIIEHCAAELAGVRGDAALIVDPRSVDSEVNKLWPQLSATQYVRELFGSKIRLTSAGGKHLDASSIEALYRPVAERISDEPWTVADLGLIDEAASNINPRQDEWEHIVVDEAQDLSPMQIFALRRRSKNGSMTLVGDIAQSTGPFARNSWSDIIDGIRMNAPVHEATLEHGYRVPREVYAIAQELLPQAAPDIKAPTIVREAQAEPELFVVAHTQVANEVAQVASHHSAKGRFVGVIAPAEQWDAITAAFDGLELQWTDSSTGGLGRSINLVTPESSKGLEFDAVVVVAPQTILEQDNGARLLYIALTRTTSRLDVIAPSGEIPAIIGDAFKHVTVIDEPELEEYEDVEETEPDPGFGGLDDELTITASSRASTPSPTPADIQAQMNFGKPFPRSRSQATNESLETESIELNKWEEDLVERNAGYLLETLQGFYQLRLQRRIVEEVLKRL</sequence>
<dbReference type="InterPro" id="IPR027417">
    <property type="entry name" value="P-loop_NTPase"/>
</dbReference>
<dbReference type="InterPro" id="IPR000212">
    <property type="entry name" value="DNA_helicase_UvrD/REP"/>
</dbReference>
<dbReference type="InterPro" id="IPR027785">
    <property type="entry name" value="UvrD-like_helicase_C"/>
</dbReference>
<proteinExistence type="predicted"/>
<dbReference type="PANTHER" id="PTHR11070">
    <property type="entry name" value="UVRD / RECB / PCRA DNA HELICASE FAMILY MEMBER"/>
    <property type="match status" value="1"/>
</dbReference>
<dbReference type="SUPFAM" id="SSF52540">
    <property type="entry name" value="P-loop containing nucleoside triphosphate hydrolases"/>
    <property type="match status" value="1"/>
</dbReference>
<dbReference type="PROSITE" id="PS51198">
    <property type="entry name" value="UVRD_HELICASE_ATP_BIND"/>
    <property type="match status" value="1"/>
</dbReference>
<keyword evidence="1 5" id="KW-0547">Nucleotide-binding</keyword>
<organism evidence="7 8">
    <name type="scientific">Nesterenkonia sandarakina</name>
    <dbReference type="NCBI Taxonomy" id="272918"/>
    <lineage>
        <taxon>Bacteria</taxon>
        <taxon>Bacillati</taxon>
        <taxon>Actinomycetota</taxon>
        <taxon>Actinomycetes</taxon>
        <taxon>Micrococcales</taxon>
        <taxon>Micrococcaceae</taxon>
        <taxon>Nesterenkonia</taxon>
    </lineage>
</organism>
<evidence type="ECO:0000259" key="6">
    <source>
        <dbReference type="PROSITE" id="PS51198"/>
    </source>
</evidence>
<dbReference type="GO" id="GO:0000725">
    <property type="term" value="P:recombinational repair"/>
    <property type="evidence" value="ECO:0007669"/>
    <property type="project" value="TreeGrafter"/>
</dbReference>
<evidence type="ECO:0000256" key="3">
    <source>
        <dbReference type="ARBA" id="ARBA00022806"/>
    </source>
</evidence>
<keyword evidence="4 5" id="KW-0067">ATP-binding</keyword>
<keyword evidence="8" id="KW-1185">Reference proteome</keyword>
<evidence type="ECO:0000313" key="8">
    <source>
        <dbReference type="Proteomes" id="UP000238217"/>
    </source>
</evidence>
<reference evidence="7 8" key="1">
    <citation type="submission" date="2018-03" db="EMBL/GenBank/DDBJ databases">
        <title>Comparative analysis of microorganisms from saline springs in Andes Mountain Range, Colombia.</title>
        <authorList>
            <person name="Rubin E."/>
        </authorList>
    </citation>
    <scope>NUCLEOTIDE SEQUENCE [LARGE SCALE GENOMIC DNA]</scope>
    <source>
        <strain evidence="7 8">CG 35</strain>
    </source>
</reference>
<evidence type="ECO:0000313" key="7">
    <source>
        <dbReference type="EMBL" id="PRZ15593.1"/>
    </source>
</evidence>
<dbReference type="GO" id="GO:0043138">
    <property type="term" value="F:3'-5' DNA helicase activity"/>
    <property type="evidence" value="ECO:0007669"/>
    <property type="project" value="TreeGrafter"/>
</dbReference>
<dbReference type="Proteomes" id="UP000238217">
    <property type="component" value="Unassembled WGS sequence"/>
</dbReference>
<evidence type="ECO:0000256" key="2">
    <source>
        <dbReference type="ARBA" id="ARBA00022801"/>
    </source>
</evidence>
<dbReference type="EMBL" id="PVTY01000008">
    <property type="protein sequence ID" value="PRZ15593.1"/>
    <property type="molecule type" value="Genomic_DNA"/>
</dbReference>
<dbReference type="InterPro" id="IPR014016">
    <property type="entry name" value="UvrD-like_ATP-bd"/>
</dbReference>
<feature type="domain" description="UvrD-like helicase ATP-binding" evidence="6">
    <location>
        <begin position="172"/>
        <end position="513"/>
    </location>
</feature>
<dbReference type="GO" id="GO:0003677">
    <property type="term" value="F:DNA binding"/>
    <property type="evidence" value="ECO:0007669"/>
    <property type="project" value="InterPro"/>
</dbReference>
<name>A0A2T0YKE5_9MICC</name>
<dbReference type="AlphaFoldDB" id="A0A2T0YKE5"/>
<dbReference type="GO" id="GO:0005524">
    <property type="term" value="F:ATP binding"/>
    <property type="evidence" value="ECO:0007669"/>
    <property type="project" value="UniProtKB-UniRule"/>
</dbReference>
<dbReference type="PANTHER" id="PTHR11070:SF45">
    <property type="entry name" value="DNA 3'-5' HELICASE"/>
    <property type="match status" value="1"/>
</dbReference>
<protein>
    <submittedName>
        <fullName evidence="7">DNA helicase IV</fullName>
    </submittedName>
</protein>
<evidence type="ECO:0000256" key="5">
    <source>
        <dbReference type="PROSITE-ProRule" id="PRU00560"/>
    </source>
</evidence>
<dbReference type="Pfam" id="PF13538">
    <property type="entry name" value="UvrD_C_2"/>
    <property type="match status" value="1"/>
</dbReference>
<accession>A0A2T0YKE5</accession>
<dbReference type="OrthoDB" id="9787585at2"/>
<feature type="binding site" evidence="5">
    <location>
        <begin position="193"/>
        <end position="200"/>
    </location>
    <ligand>
        <name>ATP</name>
        <dbReference type="ChEBI" id="CHEBI:30616"/>
    </ligand>
</feature>
<dbReference type="Pfam" id="PF13245">
    <property type="entry name" value="AAA_19"/>
    <property type="match status" value="1"/>
</dbReference>
<comment type="caution">
    <text evidence="7">The sequence shown here is derived from an EMBL/GenBank/DDBJ whole genome shotgun (WGS) entry which is preliminary data.</text>
</comment>
<gene>
    <name evidence="7" type="ORF">BCL67_10853</name>
</gene>
<keyword evidence="3 5" id="KW-0347">Helicase</keyword>
<keyword evidence="2 5" id="KW-0378">Hydrolase</keyword>
<dbReference type="Gene3D" id="3.40.50.300">
    <property type="entry name" value="P-loop containing nucleotide triphosphate hydrolases"/>
    <property type="match status" value="3"/>
</dbReference>